<dbReference type="EMBL" id="PVZF01000016">
    <property type="protein sequence ID" value="PRY10457.1"/>
    <property type="molecule type" value="Genomic_DNA"/>
</dbReference>
<name>A0A2T0QXB4_9ACTN</name>
<accession>A0A2T0QXB4</accession>
<evidence type="ECO:0000313" key="4">
    <source>
        <dbReference type="Proteomes" id="UP000238083"/>
    </source>
</evidence>
<dbReference type="SUPFAM" id="SSF55136">
    <property type="entry name" value="Probable bacterial effector-binding domain"/>
    <property type="match status" value="1"/>
</dbReference>
<protein>
    <submittedName>
        <fullName evidence="3">Effector-binding domain-containing protein</fullName>
    </submittedName>
</protein>
<dbReference type="InterPro" id="IPR011256">
    <property type="entry name" value="Reg_factor_effector_dom_sf"/>
</dbReference>
<organism evidence="3 4">
    <name type="scientific">Kineococcus rhizosphaerae</name>
    <dbReference type="NCBI Taxonomy" id="559628"/>
    <lineage>
        <taxon>Bacteria</taxon>
        <taxon>Bacillati</taxon>
        <taxon>Actinomycetota</taxon>
        <taxon>Actinomycetes</taxon>
        <taxon>Kineosporiales</taxon>
        <taxon>Kineosporiaceae</taxon>
        <taxon>Kineococcus</taxon>
    </lineage>
</organism>
<sequence>MDRFARAGLIRRLREPAVVAAQLGSALDGPSLPGLAGHLRPGVARPSTEVAAQGLTPAGPPGARYLGDDLDEEPSEELSEELSVPVDRGPLPSGPVEAGELPAGLLAATVHEGGYDGVEAACRSLGRWTDDQGRVLDGPAEELHLVAPGAGVPAHAHRTEIAWPVRGQG</sequence>
<dbReference type="InterPro" id="IPR029442">
    <property type="entry name" value="GyrI-like"/>
</dbReference>
<feature type="compositionally biased region" description="Acidic residues" evidence="1">
    <location>
        <begin position="68"/>
        <end position="80"/>
    </location>
</feature>
<evidence type="ECO:0000256" key="1">
    <source>
        <dbReference type="SAM" id="MobiDB-lite"/>
    </source>
</evidence>
<dbReference type="RefSeq" id="WP_211298895.1">
    <property type="nucleotide sequence ID" value="NZ_PVZF01000016.1"/>
</dbReference>
<proteinExistence type="predicted"/>
<feature type="region of interest" description="Disordered" evidence="1">
    <location>
        <begin position="47"/>
        <end position="98"/>
    </location>
</feature>
<dbReference type="Pfam" id="PF06445">
    <property type="entry name" value="GyrI-like"/>
    <property type="match status" value="1"/>
</dbReference>
<comment type="caution">
    <text evidence="3">The sequence shown here is derived from an EMBL/GenBank/DDBJ whole genome shotgun (WGS) entry which is preliminary data.</text>
</comment>
<feature type="domain" description="GyrI-like small molecule binding" evidence="2">
    <location>
        <begin position="68"/>
        <end position="166"/>
    </location>
</feature>
<dbReference type="Proteomes" id="UP000238083">
    <property type="component" value="Unassembled WGS sequence"/>
</dbReference>
<dbReference type="AlphaFoldDB" id="A0A2T0QXB4"/>
<reference evidence="3 4" key="1">
    <citation type="submission" date="2018-03" db="EMBL/GenBank/DDBJ databases">
        <title>Genomic Encyclopedia of Archaeal and Bacterial Type Strains, Phase II (KMG-II): from individual species to whole genera.</title>
        <authorList>
            <person name="Goeker M."/>
        </authorList>
    </citation>
    <scope>NUCLEOTIDE SEQUENCE [LARGE SCALE GENOMIC DNA]</scope>
    <source>
        <strain evidence="3 4">DSM 19711</strain>
    </source>
</reference>
<keyword evidence="4" id="KW-1185">Reference proteome</keyword>
<evidence type="ECO:0000259" key="2">
    <source>
        <dbReference type="Pfam" id="PF06445"/>
    </source>
</evidence>
<gene>
    <name evidence="3" type="ORF">CLV37_11610</name>
</gene>
<dbReference type="Gene3D" id="3.20.80.10">
    <property type="entry name" value="Regulatory factor, effector binding domain"/>
    <property type="match status" value="1"/>
</dbReference>
<evidence type="ECO:0000313" key="3">
    <source>
        <dbReference type="EMBL" id="PRY10457.1"/>
    </source>
</evidence>